<dbReference type="PROSITE" id="PS50848">
    <property type="entry name" value="START"/>
    <property type="match status" value="1"/>
</dbReference>
<evidence type="ECO:0000256" key="4">
    <source>
        <dbReference type="ARBA" id="ARBA00022553"/>
    </source>
</evidence>
<dbReference type="Proteomes" id="UP000046393">
    <property type="component" value="Unplaced"/>
</dbReference>
<dbReference type="WBParaSite" id="SMUV_0000896201-mRNA-1">
    <property type="protein sequence ID" value="SMUV_0000896201-mRNA-1"/>
    <property type="gene ID" value="SMUV_0000896201"/>
</dbReference>
<keyword evidence="14" id="KW-1185">Reference proteome</keyword>
<dbReference type="InterPro" id="IPR051213">
    <property type="entry name" value="START_lipid_transfer"/>
</dbReference>
<evidence type="ECO:0000256" key="8">
    <source>
        <dbReference type="ARBA" id="ARBA00063535"/>
    </source>
</evidence>
<evidence type="ECO:0000256" key="5">
    <source>
        <dbReference type="ARBA" id="ARBA00022990"/>
    </source>
</evidence>
<dbReference type="AlphaFoldDB" id="A0A0N5AVN8"/>
<dbReference type="SUPFAM" id="SSF55961">
    <property type="entry name" value="Bet v1-like"/>
    <property type="match status" value="1"/>
</dbReference>
<dbReference type="STRING" id="451379.A0A0N5AVN8"/>
<reference evidence="15" key="1">
    <citation type="submission" date="2017-02" db="UniProtKB">
        <authorList>
            <consortium name="WormBaseParasite"/>
        </authorList>
    </citation>
    <scope>IDENTIFICATION</scope>
</reference>
<dbReference type="InterPro" id="IPR002913">
    <property type="entry name" value="START_lipid-bd_dom"/>
</dbReference>
<dbReference type="InterPro" id="IPR023393">
    <property type="entry name" value="START-like_dom_sf"/>
</dbReference>
<evidence type="ECO:0000256" key="1">
    <source>
        <dbReference type="ARBA" id="ARBA00004496"/>
    </source>
</evidence>
<evidence type="ECO:0000256" key="11">
    <source>
        <dbReference type="ARBA" id="ARBA00079049"/>
    </source>
</evidence>
<evidence type="ECO:0000313" key="15">
    <source>
        <dbReference type="WBParaSite" id="SMUV_0000896201-mRNA-1"/>
    </source>
</evidence>
<evidence type="ECO:0000256" key="10">
    <source>
        <dbReference type="ARBA" id="ARBA00077188"/>
    </source>
</evidence>
<accession>A0A0N5AVN8</accession>
<keyword evidence="5" id="KW-0007">Acetylation</keyword>
<evidence type="ECO:0000259" key="13">
    <source>
        <dbReference type="PROSITE" id="PS50848"/>
    </source>
</evidence>
<keyword evidence="2" id="KW-0813">Transport</keyword>
<comment type="subunit">
    <text evidence="8">Interacts with ACOT13/THEM2.</text>
</comment>
<evidence type="ECO:0000256" key="6">
    <source>
        <dbReference type="ARBA" id="ARBA00023055"/>
    </source>
</evidence>
<keyword evidence="6" id="KW-0445">Lipid transport</keyword>
<evidence type="ECO:0000256" key="3">
    <source>
        <dbReference type="ARBA" id="ARBA00022490"/>
    </source>
</evidence>
<dbReference type="GO" id="GO:0006869">
    <property type="term" value="P:lipid transport"/>
    <property type="evidence" value="ECO:0007669"/>
    <property type="project" value="UniProtKB-KW"/>
</dbReference>
<feature type="domain" description="START" evidence="13">
    <location>
        <begin position="54"/>
        <end position="244"/>
    </location>
</feature>
<dbReference type="Pfam" id="PF01852">
    <property type="entry name" value="START"/>
    <property type="match status" value="1"/>
</dbReference>
<sequence>MVSGVNLIGVHGAFRWRPSFLVALSAGFSFENSGISDDVMEKERDFALNKHSVNKGWKVIVDQDDVLVVKREREDTGLNEYCCAGSYRDISARDFIDAQMDLEYRCMWDTHVIKLEVLDEDKVTDTQIIRWVSKYPYPLYPREYIFIRRRYFDEKNNCVIIVSSSLDENMYPSSSKEYVRVSNYHSVMVVSAHNTFEEKGFNYVLSYRDDPGGNIPKYVYNWLVNSGGPNFLKEIHEAARRLENTRLENERKNTCEETSSNDNSVKQKKTTVIDEESRDSFGLTNFFFLQRLFAKDYQEEHFTEDSRDDGAEFSHHDCELVNGSPNSVNVDYVYKNDEKVPNESQWSNDSVVPLVDD</sequence>
<evidence type="ECO:0000256" key="2">
    <source>
        <dbReference type="ARBA" id="ARBA00022448"/>
    </source>
</evidence>
<dbReference type="GO" id="GO:0008289">
    <property type="term" value="F:lipid binding"/>
    <property type="evidence" value="ECO:0007669"/>
    <property type="project" value="UniProtKB-KW"/>
</dbReference>
<dbReference type="PANTHER" id="PTHR19308:SF8">
    <property type="entry name" value="STAR-RELATED LIPID TRANSFER PROTEIN 7, MITOCHONDRIAL"/>
    <property type="match status" value="1"/>
</dbReference>
<feature type="region of interest" description="Disordered" evidence="12">
    <location>
        <begin position="249"/>
        <end position="274"/>
    </location>
</feature>
<comment type="subcellular location">
    <subcellularLocation>
        <location evidence="1">Cytoplasm</location>
    </subcellularLocation>
</comment>
<dbReference type="Gene3D" id="3.30.530.20">
    <property type="match status" value="1"/>
</dbReference>
<protein>
    <recommendedName>
        <fullName evidence="9">Phosphatidylcholine transfer protein</fullName>
    </recommendedName>
    <alternativeName>
        <fullName evidence="11">START domain-containing protein 2</fullName>
    </alternativeName>
    <alternativeName>
        <fullName evidence="10">StAR-related lipid transfer protein 2</fullName>
    </alternativeName>
</protein>
<name>A0A0N5AVN8_9BILA</name>
<keyword evidence="4" id="KW-0597">Phosphoprotein</keyword>
<dbReference type="FunFam" id="3.30.530.20:FF:000017">
    <property type="entry name" value="Phosphatidylcholine transfer protein, putative"/>
    <property type="match status" value="1"/>
</dbReference>
<evidence type="ECO:0000256" key="9">
    <source>
        <dbReference type="ARBA" id="ARBA00069061"/>
    </source>
</evidence>
<organism evidence="14 15">
    <name type="scientific">Syphacia muris</name>
    <dbReference type="NCBI Taxonomy" id="451379"/>
    <lineage>
        <taxon>Eukaryota</taxon>
        <taxon>Metazoa</taxon>
        <taxon>Ecdysozoa</taxon>
        <taxon>Nematoda</taxon>
        <taxon>Chromadorea</taxon>
        <taxon>Rhabditida</taxon>
        <taxon>Spirurina</taxon>
        <taxon>Oxyuridomorpha</taxon>
        <taxon>Oxyuroidea</taxon>
        <taxon>Oxyuridae</taxon>
        <taxon>Syphacia</taxon>
    </lineage>
</organism>
<evidence type="ECO:0000313" key="14">
    <source>
        <dbReference type="Proteomes" id="UP000046393"/>
    </source>
</evidence>
<keyword evidence="3" id="KW-0963">Cytoplasm</keyword>
<proteinExistence type="predicted"/>
<keyword evidence="7" id="KW-0446">Lipid-binding</keyword>
<evidence type="ECO:0000256" key="12">
    <source>
        <dbReference type="SAM" id="MobiDB-lite"/>
    </source>
</evidence>
<dbReference type="GO" id="GO:0005829">
    <property type="term" value="C:cytosol"/>
    <property type="evidence" value="ECO:0007669"/>
    <property type="project" value="UniProtKB-ARBA"/>
</dbReference>
<dbReference type="SMART" id="SM00234">
    <property type="entry name" value="START"/>
    <property type="match status" value="1"/>
</dbReference>
<evidence type="ECO:0000256" key="7">
    <source>
        <dbReference type="ARBA" id="ARBA00023121"/>
    </source>
</evidence>
<dbReference type="PANTHER" id="PTHR19308">
    <property type="entry name" value="PHOSPHATIDYLCHOLINE TRANSFER PROTEIN"/>
    <property type="match status" value="1"/>
</dbReference>